<evidence type="ECO:0000313" key="2">
    <source>
        <dbReference type="Proteomes" id="UP000199183"/>
    </source>
</evidence>
<evidence type="ECO:0000313" key="1">
    <source>
        <dbReference type="EMBL" id="SEB81867.1"/>
    </source>
</evidence>
<dbReference type="Proteomes" id="UP000199183">
    <property type="component" value="Unassembled WGS sequence"/>
</dbReference>
<dbReference type="STRING" id="640635.SAMN04489806_1858"/>
<dbReference type="EMBL" id="FNRY01000001">
    <property type="protein sequence ID" value="SEB81867.1"/>
    <property type="molecule type" value="Genomic_DNA"/>
</dbReference>
<accession>A0A1H4MGB5</accession>
<evidence type="ECO:0008006" key="3">
    <source>
        <dbReference type="Google" id="ProtNLM"/>
    </source>
</evidence>
<dbReference type="RefSeq" id="WP_091183000.1">
    <property type="nucleotide sequence ID" value="NZ_FNRY01000001.1"/>
</dbReference>
<dbReference type="PROSITE" id="PS51257">
    <property type="entry name" value="PROKAR_LIPOPROTEIN"/>
    <property type="match status" value="1"/>
</dbReference>
<proteinExistence type="predicted"/>
<name>A0A1H4MGB5_9MICO</name>
<gene>
    <name evidence="1" type="ORF">SAMN04489806_1858</name>
</gene>
<dbReference type="AlphaFoldDB" id="A0A1H4MGB5"/>
<reference evidence="1 2" key="1">
    <citation type="submission" date="2016-10" db="EMBL/GenBank/DDBJ databases">
        <authorList>
            <person name="de Groot N.N."/>
        </authorList>
    </citation>
    <scope>NUCLEOTIDE SEQUENCE [LARGE SCALE GENOMIC DNA]</scope>
    <source>
        <strain evidence="1 2">DSM 21799</strain>
    </source>
</reference>
<protein>
    <recommendedName>
        <fullName evidence="3">Lipoprotein</fullName>
    </recommendedName>
</protein>
<sequence length="139" mass="15510">MEALRRAMLLCAAAVLVVLLAGCSVNQVIWGRDGARVIETTERLIDAGVAGESASFACDDAVVDFRQPEDWRELYPGEPEKFSARYWREQAELDPAWSINVSLEQDRVAPGLEFPGDVFYRETDDGLCVVDIAWWTVAD</sequence>
<organism evidence="1 2">
    <name type="scientific">Paramicrobacterium humi</name>
    <dbReference type="NCBI Taxonomy" id="640635"/>
    <lineage>
        <taxon>Bacteria</taxon>
        <taxon>Bacillati</taxon>
        <taxon>Actinomycetota</taxon>
        <taxon>Actinomycetes</taxon>
        <taxon>Micrococcales</taxon>
        <taxon>Microbacteriaceae</taxon>
        <taxon>Paramicrobacterium</taxon>
    </lineage>
</organism>
<keyword evidence="2" id="KW-1185">Reference proteome</keyword>
<dbReference type="OrthoDB" id="4944303at2"/>